<dbReference type="Proteomes" id="UP000245959">
    <property type="component" value="Unassembled WGS sequence"/>
</dbReference>
<dbReference type="GeneID" id="78294571"/>
<organism evidence="1 2">
    <name type="scientific">Victivallis vadensis</name>
    <dbReference type="NCBI Taxonomy" id="172901"/>
    <lineage>
        <taxon>Bacteria</taxon>
        <taxon>Pseudomonadati</taxon>
        <taxon>Lentisphaerota</taxon>
        <taxon>Lentisphaeria</taxon>
        <taxon>Victivallales</taxon>
        <taxon>Victivallaceae</taxon>
        <taxon>Victivallis</taxon>
    </lineage>
</organism>
<gene>
    <name evidence="1" type="ORF">C8D82_1073</name>
</gene>
<dbReference type="EMBL" id="QEKH01000007">
    <property type="protein sequence ID" value="PVY44248.1"/>
    <property type="molecule type" value="Genomic_DNA"/>
</dbReference>
<evidence type="ECO:0000313" key="1">
    <source>
        <dbReference type="EMBL" id="PVY44248.1"/>
    </source>
</evidence>
<sequence length="162" mass="18793">MEPKKCLFFVDCPKEQMKCYTSYFKPRPDFEIAIEKINSLFEGDEEWLTYTEGDNGTIQLSSQSIDAFIKGDELSEFDAMDDVGIFNFIYDQEVEEEDEVWDSDESYAVNFVESLIEDDTSFGFIKAVEYLKAIVKEDEEAEEIEIFGNSVQHGTYHCKLED</sequence>
<proteinExistence type="predicted"/>
<accession>A0A2U1B6I9</accession>
<keyword evidence="2" id="KW-1185">Reference proteome</keyword>
<reference evidence="1 2" key="1">
    <citation type="submission" date="2018-04" db="EMBL/GenBank/DDBJ databases">
        <title>Genomic Encyclopedia of Type Strains, Phase IV (KMG-IV): sequencing the most valuable type-strain genomes for metagenomic binning, comparative biology and taxonomic classification.</title>
        <authorList>
            <person name="Goeker M."/>
        </authorList>
    </citation>
    <scope>NUCLEOTIDE SEQUENCE [LARGE SCALE GENOMIC DNA]</scope>
    <source>
        <strain evidence="1 2">DSM 14823</strain>
    </source>
</reference>
<dbReference type="RefSeq" id="WP_116883255.1">
    <property type="nucleotide sequence ID" value="NZ_QEKH01000007.1"/>
</dbReference>
<name>A0A2U1B6I9_9BACT</name>
<comment type="caution">
    <text evidence="1">The sequence shown here is derived from an EMBL/GenBank/DDBJ whole genome shotgun (WGS) entry which is preliminary data.</text>
</comment>
<evidence type="ECO:0000313" key="2">
    <source>
        <dbReference type="Proteomes" id="UP000245959"/>
    </source>
</evidence>
<dbReference type="AlphaFoldDB" id="A0A2U1B6I9"/>
<protein>
    <submittedName>
        <fullName evidence="1">Uncharacterized protein</fullName>
    </submittedName>
</protein>